<evidence type="ECO:0000313" key="1">
    <source>
        <dbReference type="EMBL" id="SEC62632.1"/>
    </source>
</evidence>
<gene>
    <name evidence="1" type="ORF">SAMN04489793_2769</name>
</gene>
<dbReference type="OrthoDB" id="9152702at2"/>
<dbReference type="AlphaFoldDB" id="A0A1H4U1Q1"/>
<name>A0A1H4U1Q1_TSUTY</name>
<keyword evidence="2" id="KW-1185">Reference proteome</keyword>
<reference evidence="2" key="1">
    <citation type="submission" date="2016-10" db="EMBL/GenBank/DDBJ databases">
        <authorList>
            <person name="Varghese N."/>
            <person name="Submissions S."/>
        </authorList>
    </citation>
    <scope>NUCLEOTIDE SEQUENCE [LARGE SCALE GENOMIC DNA]</scope>
    <source>
        <strain evidence="2">DSM 44234</strain>
    </source>
</reference>
<dbReference type="EMBL" id="FNSA01000003">
    <property type="protein sequence ID" value="SEC62632.1"/>
    <property type="molecule type" value="Genomic_DNA"/>
</dbReference>
<dbReference type="RefSeq" id="WP_139286151.1">
    <property type="nucleotide sequence ID" value="NZ_FNSA01000003.1"/>
</dbReference>
<evidence type="ECO:0008006" key="3">
    <source>
        <dbReference type="Google" id="ProtNLM"/>
    </source>
</evidence>
<accession>A0A1H4U1Q1</accession>
<dbReference type="STRING" id="57704.SAMN04489793_2769"/>
<proteinExistence type="predicted"/>
<dbReference type="CDD" id="cd00719">
    <property type="entry name" value="GIY-YIG_SF"/>
    <property type="match status" value="1"/>
</dbReference>
<sequence>MTRNANGTRRLKADARAGRGLQALAREFHVHLREGATERSVLAAHPVSQLPSEKPFGPQVYVVLDAAGTPAYVGQTSQALRERFRGHLRSPDKSAVFACVATIPLDPDTPALVVNRIERVARTLLRPTMGRAWPVGRT</sequence>
<protein>
    <recommendedName>
        <fullName evidence="3">GIY-YIG catalytic domain-containing protein</fullName>
    </recommendedName>
</protein>
<evidence type="ECO:0000313" key="2">
    <source>
        <dbReference type="Proteomes" id="UP000182241"/>
    </source>
</evidence>
<dbReference type="Proteomes" id="UP000182241">
    <property type="component" value="Unassembled WGS sequence"/>
</dbReference>
<organism evidence="1 2">
    <name type="scientific">Tsukamurella tyrosinosolvens</name>
    <dbReference type="NCBI Taxonomy" id="57704"/>
    <lineage>
        <taxon>Bacteria</taxon>
        <taxon>Bacillati</taxon>
        <taxon>Actinomycetota</taxon>
        <taxon>Actinomycetes</taxon>
        <taxon>Mycobacteriales</taxon>
        <taxon>Tsukamurellaceae</taxon>
        <taxon>Tsukamurella</taxon>
    </lineage>
</organism>